<dbReference type="HOGENOM" id="CLU_2585404_0_0_0"/>
<gene>
    <name evidence="1" type="ordered locus">LFML04_0528</name>
</gene>
<dbReference type="KEGG" id="lfi:LFML04_0528"/>
<protein>
    <submittedName>
        <fullName evidence="1">Uncharacterized protein</fullName>
    </submittedName>
</protein>
<accession>J9Z8F9</accession>
<evidence type="ECO:0000313" key="1">
    <source>
        <dbReference type="EMBL" id="AFS52765.1"/>
    </source>
</evidence>
<name>J9Z8F9_LEPFM</name>
<evidence type="ECO:0000313" key="2">
    <source>
        <dbReference type="Proteomes" id="UP000006177"/>
    </source>
</evidence>
<reference evidence="1 2" key="1">
    <citation type="journal article" date="2011" name="J. Microbiol.">
        <title>Complete genome of Leptospirillum ferriphilum ML-04 provides insight into its physiology and environmental adaptation.</title>
        <authorList>
            <person name="Mi S."/>
            <person name="Song J."/>
            <person name="Lin J."/>
            <person name="Che Y."/>
            <person name="Zheng H."/>
            <person name="Lin J."/>
        </authorList>
    </citation>
    <scope>NUCLEOTIDE SEQUENCE [LARGE SCALE GENOMIC DNA]</scope>
    <source>
        <strain evidence="1 2">ML-04</strain>
    </source>
</reference>
<sequence length="80" mass="9192">MFHFGGAILDNNHLCLGQCVLEGRARVDPDGDRRVRIRHPEFLPQSFQSPRCHFRPAHARGESKISQKCQSPLCFPETEY</sequence>
<dbReference type="Proteomes" id="UP000006177">
    <property type="component" value="Chromosome"/>
</dbReference>
<dbReference type="AlphaFoldDB" id="J9Z8F9"/>
<organism evidence="1 2">
    <name type="scientific">Leptospirillum ferriphilum (strain ML-04)</name>
    <dbReference type="NCBI Taxonomy" id="1048260"/>
    <lineage>
        <taxon>Bacteria</taxon>
        <taxon>Pseudomonadati</taxon>
        <taxon>Nitrospirota</taxon>
        <taxon>Nitrospiria</taxon>
        <taxon>Nitrospirales</taxon>
        <taxon>Nitrospiraceae</taxon>
        <taxon>Leptospirillum</taxon>
    </lineage>
</organism>
<proteinExistence type="predicted"/>
<dbReference type="EMBL" id="CP002919">
    <property type="protein sequence ID" value="AFS52765.1"/>
    <property type="molecule type" value="Genomic_DNA"/>
</dbReference>